<evidence type="ECO:0000313" key="2">
    <source>
        <dbReference type="EMBL" id="SEW36408.1"/>
    </source>
</evidence>
<keyword evidence="1" id="KW-0472">Membrane</keyword>
<dbReference type="Proteomes" id="UP000199650">
    <property type="component" value="Unassembled WGS sequence"/>
</dbReference>
<dbReference type="InterPro" id="IPR021091">
    <property type="entry name" value="Mercury_ion_transport_MerF"/>
</dbReference>
<organism evidence="2 3">
    <name type="scientific">Aliiroseovarius sediminilitoris</name>
    <dbReference type="NCBI Taxonomy" id="1173584"/>
    <lineage>
        <taxon>Bacteria</taxon>
        <taxon>Pseudomonadati</taxon>
        <taxon>Pseudomonadota</taxon>
        <taxon>Alphaproteobacteria</taxon>
        <taxon>Rhodobacterales</taxon>
        <taxon>Paracoccaceae</taxon>
        <taxon>Aliiroseovarius</taxon>
    </lineage>
</organism>
<feature type="transmembrane region" description="Helical" evidence="1">
    <location>
        <begin position="101"/>
        <end position="119"/>
    </location>
</feature>
<keyword evidence="1" id="KW-1133">Transmembrane helix</keyword>
<protein>
    <submittedName>
        <fullName evidence="2">Membrane transport protein MerF</fullName>
    </submittedName>
</protein>
<keyword evidence="1" id="KW-0812">Transmembrane</keyword>
<proteinExistence type="predicted"/>
<gene>
    <name evidence="2" type="ORF">SAMN05444851_3214</name>
</gene>
<feature type="transmembrane region" description="Helical" evidence="1">
    <location>
        <begin position="20"/>
        <end position="43"/>
    </location>
</feature>
<sequence length="129" mass="13872">MTQTDKNPDRLLKWGLGGTIFAAVCCFTPLLVIVVAGVGLSALTGWLDYALFPLLFFCLAVVAQGLWLRAGQFGPSPKLWATLIAAALSAIIIWIDFRFALRITVGAVLAVGAYAFFLNRTKPAGDLLK</sequence>
<keyword evidence="3" id="KW-1185">Reference proteome</keyword>
<dbReference type="Gene3D" id="1.10.287.910">
    <property type="entry name" value="bacterial mercury transporter, merf"/>
    <property type="match status" value="1"/>
</dbReference>
<dbReference type="RefSeq" id="WP_091433114.1">
    <property type="nucleotide sequence ID" value="NZ_FOJB01000002.1"/>
</dbReference>
<dbReference type="AlphaFoldDB" id="A0A1I0R6Y8"/>
<dbReference type="EMBL" id="FOJB01000002">
    <property type="protein sequence ID" value="SEW36408.1"/>
    <property type="molecule type" value="Genomic_DNA"/>
</dbReference>
<reference evidence="2 3" key="1">
    <citation type="submission" date="2016-10" db="EMBL/GenBank/DDBJ databases">
        <authorList>
            <person name="de Groot N.N."/>
        </authorList>
    </citation>
    <scope>NUCLEOTIDE SEQUENCE [LARGE SCALE GENOMIC DNA]</scope>
    <source>
        <strain evidence="2 3">DSM 29439</strain>
    </source>
</reference>
<name>A0A1I0R6Y8_9RHOB</name>
<evidence type="ECO:0000256" key="1">
    <source>
        <dbReference type="SAM" id="Phobius"/>
    </source>
</evidence>
<dbReference type="Pfam" id="PF11431">
    <property type="entry name" value="Transport_MerF"/>
    <property type="match status" value="1"/>
</dbReference>
<dbReference type="OrthoDB" id="574313at2"/>
<feature type="transmembrane region" description="Helical" evidence="1">
    <location>
        <begin position="79"/>
        <end position="95"/>
    </location>
</feature>
<dbReference type="NCBIfam" id="NF033565">
    <property type="entry name" value="trans_MerF"/>
    <property type="match status" value="1"/>
</dbReference>
<dbReference type="STRING" id="1173584.SAMN05444851_3214"/>
<evidence type="ECO:0000313" key="3">
    <source>
        <dbReference type="Proteomes" id="UP000199650"/>
    </source>
</evidence>
<accession>A0A1I0R6Y8</accession>
<dbReference type="GO" id="GO:0016020">
    <property type="term" value="C:membrane"/>
    <property type="evidence" value="ECO:0007669"/>
    <property type="project" value="InterPro"/>
</dbReference>
<feature type="transmembrane region" description="Helical" evidence="1">
    <location>
        <begin position="49"/>
        <end position="67"/>
    </location>
</feature>